<evidence type="ECO:0000313" key="2">
    <source>
        <dbReference type="Proteomes" id="UP000033870"/>
    </source>
</evidence>
<dbReference type="STRING" id="1619044.UY92_C0014G0092"/>
<proteinExistence type="predicted"/>
<dbReference type="Proteomes" id="UP000033870">
    <property type="component" value="Unassembled WGS sequence"/>
</dbReference>
<gene>
    <name evidence="1" type="ORF">UY92_C0014G0092</name>
</gene>
<reference evidence="1 2" key="1">
    <citation type="journal article" date="2015" name="Nature">
        <title>rRNA introns, odd ribosomes, and small enigmatic genomes across a large radiation of phyla.</title>
        <authorList>
            <person name="Brown C.T."/>
            <person name="Hug L.A."/>
            <person name="Thomas B.C."/>
            <person name="Sharon I."/>
            <person name="Castelle C.J."/>
            <person name="Singh A."/>
            <person name="Wilkins M.J."/>
            <person name="Williams K.H."/>
            <person name="Banfield J.F."/>
        </authorList>
    </citation>
    <scope>NUCLEOTIDE SEQUENCE [LARGE SCALE GENOMIC DNA]</scope>
</reference>
<name>A0A0G2AKJ2_9BACT</name>
<comment type="caution">
    <text evidence="1">The sequence shown here is derived from an EMBL/GenBank/DDBJ whole genome shotgun (WGS) entry which is preliminary data.</text>
</comment>
<evidence type="ECO:0000313" key="1">
    <source>
        <dbReference type="EMBL" id="KKW41767.1"/>
    </source>
</evidence>
<accession>A0A0G2AKJ2</accession>
<sequence length="106" mass="12258">MKLYIDIGQRETEGDYASYFISLPLSVTEAISFDNSSKGCRIIKQALVEKKIMPASQEITSQWDTILIKEGMFVQSEHVRWVDGDRKDWCKMRCGKQCGKFLCRKN</sequence>
<protein>
    <submittedName>
        <fullName evidence="1">Uncharacterized protein</fullName>
    </submittedName>
</protein>
<dbReference type="AlphaFoldDB" id="A0A0G2AKJ2"/>
<organism evidence="1 2">
    <name type="scientific">Candidatus Magasanikbacteria bacterium GW2011_GWA2_56_11</name>
    <dbReference type="NCBI Taxonomy" id="1619044"/>
    <lineage>
        <taxon>Bacteria</taxon>
        <taxon>Candidatus Magasanikiibacteriota</taxon>
    </lineage>
</organism>
<dbReference type="EMBL" id="LCRX01000014">
    <property type="protein sequence ID" value="KKW41767.1"/>
    <property type="molecule type" value="Genomic_DNA"/>
</dbReference>